<feature type="domain" description="DUF427" evidence="1">
    <location>
        <begin position="18"/>
        <end position="65"/>
    </location>
</feature>
<reference evidence="3" key="1">
    <citation type="journal article" date="2012" name="Science">
        <title>The Paleozoic origin of enzymatic lignin decomposition reconstructed from 31 fungal genomes.</title>
        <authorList>
            <person name="Floudas D."/>
            <person name="Binder M."/>
            <person name="Riley R."/>
            <person name="Barry K."/>
            <person name="Blanchette R.A."/>
            <person name="Henrissat B."/>
            <person name="Martinez A.T."/>
            <person name="Otillar R."/>
            <person name="Spatafora J.W."/>
            <person name="Yadav J.S."/>
            <person name="Aerts A."/>
            <person name="Benoit I."/>
            <person name="Boyd A."/>
            <person name="Carlson A."/>
            <person name="Copeland A."/>
            <person name="Coutinho P.M."/>
            <person name="de Vries R.P."/>
            <person name="Ferreira P."/>
            <person name="Findley K."/>
            <person name="Foster B."/>
            <person name="Gaskell J."/>
            <person name="Glotzer D."/>
            <person name="Gorecki P."/>
            <person name="Heitman J."/>
            <person name="Hesse C."/>
            <person name="Hori C."/>
            <person name="Igarashi K."/>
            <person name="Jurgens J.A."/>
            <person name="Kallen N."/>
            <person name="Kersten P."/>
            <person name="Kohler A."/>
            <person name="Kuees U."/>
            <person name="Kumar T.K.A."/>
            <person name="Kuo A."/>
            <person name="LaButti K."/>
            <person name="Larrondo L.F."/>
            <person name="Lindquist E."/>
            <person name="Ling A."/>
            <person name="Lombard V."/>
            <person name="Lucas S."/>
            <person name="Lundell T."/>
            <person name="Martin R."/>
            <person name="McLaughlin D.J."/>
            <person name="Morgenstern I."/>
            <person name="Morin E."/>
            <person name="Murat C."/>
            <person name="Nagy L.G."/>
            <person name="Nolan M."/>
            <person name="Ohm R.A."/>
            <person name="Patyshakuliyeva A."/>
            <person name="Rokas A."/>
            <person name="Ruiz-Duenas F.J."/>
            <person name="Sabat G."/>
            <person name="Salamov A."/>
            <person name="Samejima M."/>
            <person name="Schmutz J."/>
            <person name="Slot J.C."/>
            <person name="St John F."/>
            <person name="Stenlid J."/>
            <person name="Sun H."/>
            <person name="Sun S."/>
            <person name="Syed K."/>
            <person name="Tsang A."/>
            <person name="Wiebenga A."/>
            <person name="Young D."/>
            <person name="Pisabarro A."/>
            <person name="Eastwood D.C."/>
            <person name="Martin F."/>
            <person name="Cullen D."/>
            <person name="Grigoriev I.V."/>
            <person name="Hibbett D.S."/>
        </authorList>
    </citation>
    <scope>NUCLEOTIDE SEQUENCE [LARGE SCALE GENOMIC DNA]</scope>
    <source>
        <strain evidence="3">FP-91666</strain>
    </source>
</reference>
<feature type="domain" description="DUF427" evidence="1">
    <location>
        <begin position="127"/>
        <end position="220"/>
    </location>
</feature>
<organism evidence="2 3">
    <name type="scientific">Stereum hirsutum (strain FP-91666)</name>
    <name type="common">White-rot fungus</name>
    <dbReference type="NCBI Taxonomy" id="721885"/>
    <lineage>
        <taxon>Eukaryota</taxon>
        <taxon>Fungi</taxon>
        <taxon>Dikarya</taxon>
        <taxon>Basidiomycota</taxon>
        <taxon>Agaricomycotina</taxon>
        <taxon>Agaricomycetes</taxon>
        <taxon>Russulales</taxon>
        <taxon>Stereaceae</taxon>
        <taxon>Stereum</taxon>
    </lineage>
</organism>
<dbReference type="Proteomes" id="UP000053927">
    <property type="component" value="Unassembled WGS sequence"/>
</dbReference>
<dbReference type="Pfam" id="PF04248">
    <property type="entry name" value="NTP_transf_9"/>
    <property type="match status" value="2"/>
</dbReference>
<accession>R7S0V2</accession>
<dbReference type="AlphaFoldDB" id="R7S0V2"/>
<dbReference type="InterPro" id="IPR007361">
    <property type="entry name" value="DUF427"/>
</dbReference>
<dbReference type="GeneID" id="18806455"/>
<evidence type="ECO:0000313" key="3">
    <source>
        <dbReference type="Proteomes" id="UP000053927"/>
    </source>
</evidence>
<evidence type="ECO:0000259" key="1">
    <source>
        <dbReference type="Pfam" id="PF04248"/>
    </source>
</evidence>
<dbReference type="RefSeq" id="XP_007310671.1">
    <property type="nucleotide sequence ID" value="XM_007310609.1"/>
</dbReference>
<dbReference type="PANTHER" id="PTHR34310:SF9">
    <property type="entry name" value="BLR5716 PROTEIN"/>
    <property type="match status" value="1"/>
</dbReference>
<evidence type="ECO:0000313" key="2">
    <source>
        <dbReference type="EMBL" id="EIM80182.1"/>
    </source>
</evidence>
<name>R7S0V2_STEHR</name>
<proteinExistence type="predicted"/>
<dbReference type="OMA" id="PYKGVAN"/>
<dbReference type="Gene3D" id="2.170.150.40">
    <property type="entry name" value="Domain of unknown function (DUF427)"/>
    <property type="match status" value="2"/>
</dbReference>
<sequence>MTIPFPPPGYVEASLKRVRVFFGGQWIVDTKVAKLGWEHPNYPQYFFPLSEVPEKYLEKSSEDTYDVVVDSKRAAQAAIVFKGGPFSGLLRIVFGKMDAWFEEEEQIFIHPKDPYKRVEVLPSSRHIRVEVDGVEVANTKRARLLFETGLPVRSYIPKTDTRLDILEPSSLTTQCPYKGVASYYNVKLPSGQTRDDIVWWYRTPLLECSEIRGHVAFYDEKVDVWVDGVKVERPKTHFA</sequence>
<dbReference type="EMBL" id="JH687399">
    <property type="protein sequence ID" value="EIM80182.1"/>
    <property type="molecule type" value="Genomic_DNA"/>
</dbReference>
<keyword evidence="3" id="KW-1185">Reference proteome</keyword>
<dbReference type="OrthoDB" id="18996at2759"/>
<dbReference type="PANTHER" id="PTHR34310">
    <property type="entry name" value="DUF427 DOMAIN PROTEIN (AFU_ORTHOLOGUE AFUA_3G02220)"/>
    <property type="match status" value="1"/>
</dbReference>
<gene>
    <name evidence="2" type="ORF">STEHIDRAFT_68703</name>
</gene>
<dbReference type="eggNOG" id="ENOG502SGFY">
    <property type="taxonomic scope" value="Eukaryota"/>
</dbReference>
<protein>
    <submittedName>
        <fullName evidence="2">DUF427-domain-containing protein</fullName>
    </submittedName>
</protein>
<dbReference type="InterPro" id="IPR038694">
    <property type="entry name" value="DUF427_sf"/>
</dbReference>
<dbReference type="KEGG" id="shs:STEHIDRAFT_68703"/>